<sequence length="105" mass="12049">MQNRAVQIICCSMLVLSLLSICTARPPQGFSESSPQATSDLDSVNHNMIDGPDELTALKMQLLAQQLSEYNALQQLPNFPDRFMMSKRQQRYRQCYFNPISCFRK</sequence>
<reference evidence="3" key="1">
    <citation type="journal article" date="2020" name="Insect Biochem. Mol. Biol.">
        <title>The Neuropeptidome of Carabus (Coleoptera, Adephaga: Carabidae).</title>
        <authorList>
            <person name="Ragionieri L."/>
            <person name="Predel R."/>
        </authorList>
    </citation>
    <scope>NUCLEOTIDE SEQUENCE</scope>
    <source>
        <strain evidence="3">6</strain>
    </source>
</reference>
<feature type="region of interest" description="Disordered" evidence="1">
    <location>
        <begin position="27"/>
        <end position="46"/>
    </location>
</feature>
<dbReference type="EMBL" id="MN837630">
    <property type="protein sequence ID" value="QHB80527.1"/>
    <property type="molecule type" value="mRNA"/>
</dbReference>
<feature type="chain" id="PRO_5031497802" evidence="2">
    <location>
        <begin position="25"/>
        <end position="105"/>
    </location>
</feature>
<organism evidence="3">
    <name type="scientific">Carabus violaceus</name>
    <name type="common">Violet ground beetle</name>
    <dbReference type="NCBI Taxonomy" id="41075"/>
    <lineage>
        <taxon>Eukaryota</taxon>
        <taxon>Metazoa</taxon>
        <taxon>Ecdysozoa</taxon>
        <taxon>Arthropoda</taxon>
        <taxon>Hexapoda</taxon>
        <taxon>Insecta</taxon>
        <taxon>Pterygota</taxon>
        <taxon>Neoptera</taxon>
        <taxon>Endopterygota</taxon>
        <taxon>Coleoptera</taxon>
        <taxon>Adephaga</taxon>
        <taxon>Caraboidea</taxon>
        <taxon>Carabidae</taxon>
        <taxon>Carabinae</taxon>
        <taxon>Carabini</taxon>
        <taxon>Carabina</taxon>
        <taxon>Carabus</taxon>
        <taxon>Megodontus</taxon>
    </lineage>
</organism>
<evidence type="ECO:0000256" key="2">
    <source>
        <dbReference type="SAM" id="SignalP"/>
    </source>
</evidence>
<evidence type="ECO:0000256" key="1">
    <source>
        <dbReference type="SAM" id="MobiDB-lite"/>
    </source>
</evidence>
<accession>A0A7U3RBJ4</accession>
<feature type="signal peptide" evidence="2">
    <location>
        <begin position="1"/>
        <end position="24"/>
    </location>
</feature>
<evidence type="ECO:0000313" key="3">
    <source>
        <dbReference type="EMBL" id="QHB80527.1"/>
    </source>
</evidence>
<feature type="compositionally biased region" description="Polar residues" evidence="1">
    <location>
        <begin position="30"/>
        <end position="46"/>
    </location>
</feature>
<name>A0A7U3RBJ4_CARVO</name>
<protein>
    <submittedName>
        <fullName evidence="3">Allatostatin C</fullName>
    </submittedName>
</protein>
<proteinExistence type="evidence at transcript level"/>
<keyword evidence="2" id="KW-0732">Signal</keyword>
<dbReference type="AlphaFoldDB" id="A0A7U3RBJ4"/>